<keyword evidence="1" id="KW-0227">DNA damage</keyword>
<dbReference type="CDD" id="cd06445">
    <property type="entry name" value="ATase"/>
    <property type="match status" value="1"/>
</dbReference>
<dbReference type="AlphaFoldDB" id="A0A1H4A5G6"/>
<name>A0A1H4A5G6_9GAMM</name>
<evidence type="ECO:0000259" key="2">
    <source>
        <dbReference type="Pfam" id="PF01035"/>
    </source>
</evidence>
<evidence type="ECO:0000313" key="3">
    <source>
        <dbReference type="EMBL" id="SEA31147.1"/>
    </source>
</evidence>
<dbReference type="InterPro" id="IPR014048">
    <property type="entry name" value="MethylDNA_cys_MeTrfase_DNA-bd"/>
</dbReference>
<dbReference type="GO" id="GO:0003824">
    <property type="term" value="F:catalytic activity"/>
    <property type="evidence" value="ECO:0007669"/>
    <property type="project" value="InterPro"/>
</dbReference>
<dbReference type="InterPro" id="IPR052520">
    <property type="entry name" value="ATL_DNA_repair"/>
</dbReference>
<dbReference type="Gene3D" id="1.10.10.10">
    <property type="entry name" value="Winged helix-like DNA-binding domain superfamily/Winged helix DNA-binding domain"/>
    <property type="match status" value="1"/>
</dbReference>
<evidence type="ECO:0000313" key="4">
    <source>
        <dbReference type="Proteomes" id="UP000198658"/>
    </source>
</evidence>
<organism evidence="3 4">
    <name type="scientific">Microbulbifer marinus</name>
    <dbReference type="NCBI Taxonomy" id="658218"/>
    <lineage>
        <taxon>Bacteria</taxon>
        <taxon>Pseudomonadati</taxon>
        <taxon>Pseudomonadota</taxon>
        <taxon>Gammaproteobacteria</taxon>
        <taxon>Cellvibrionales</taxon>
        <taxon>Microbulbiferaceae</taxon>
        <taxon>Microbulbifer</taxon>
    </lineage>
</organism>
<dbReference type="GO" id="GO:0006281">
    <property type="term" value="P:DNA repair"/>
    <property type="evidence" value="ECO:0007669"/>
    <property type="project" value="InterPro"/>
</dbReference>
<proteinExistence type="predicted"/>
<gene>
    <name evidence="3" type="ORF">SAMN05216562_2556</name>
</gene>
<feature type="domain" description="Methylated-DNA-[protein]-cysteine S-methyltransferase DNA binding" evidence="2">
    <location>
        <begin position="2"/>
        <end position="73"/>
    </location>
</feature>
<reference evidence="4" key="1">
    <citation type="submission" date="2016-10" db="EMBL/GenBank/DDBJ databases">
        <authorList>
            <person name="Varghese N."/>
            <person name="Submissions S."/>
        </authorList>
    </citation>
    <scope>NUCLEOTIDE SEQUENCE [LARGE SCALE GENOMIC DNA]</scope>
    <source>
        <strain evidence="4">CGMCC 1.10657</strain>
    </source>
</reference>
<keyword evidence="4" id="KW-1185">Reference proteome</keyword>
<dbReference type="PANTHER" id="PTHR42942:SF1">
    <property type="entry name" value="ALKYLTRANSFERASE-LIKE PROTEIN 1"/>
    <property type="match status" value="1"/>
</dbReference>
<dbReference type="EMBL" id="FNQO01000003">
    <property type="protein sequence ID" value="SEA31147.1"/>
    <property type="molecule type" value="Genomic_DNA"/>
</dbReference>
<dbReference type="SUPFAM" id="SSF46767">
    <property type="entry name" value="Methylated DNA-protein cysteine methyltransferase, C-terminal domain"/>
    <property type="match status" value="1"/>
</dbReference>
<dbReference type="Pfam" id="PF01035">
    <property type="entry name" value="DNA_binding_1"/>
    <property type="match status" value="1"/>
</dbReference>
<accession>A0A1H4A5G6</accession>
<sequence length="89" mass="10250">MLAAVPRGRVITYGDLAEMAGYPRAARLAGQTLRKLPRDTKLPWHRVINAQGRISLPEPGAQRQREKLEKEGVAFLRGRVDMRKYRWRP</sequence>
<dbReference type="InterPro" id="IPR036388">
    <property type="entry name" value="WH-like_DNA-bd_sf"/>
</dbReference>
<dbReference type="PANTHER" id="PTHR42942">
    <property type="entry name" value="6-O-METHYLGUANINE DNA METHYLTRANSFERASE"/>
    <property type="match status" value="1"/>
</dbReference>
<protein>
    <submittedName>
        <fullName evidence="3">O(6)-alkylguanine repair protein YbaZ</fullName>
    </submittedName>
</protein>
<dbReference type="Proteomes" id="UP000198658">
    <property type="component" value="Unassembled WGS sequence"/>
</dbReference>
<dbReference type="InterPro" id="IPR036217">
    <property type="entry name" value="MethylDNA_cys_MeTrfase_DNAb"/>
</dbReference>
<evidence type="ECO:0000256" key="1">
    <source>
        <dbReference type="ARBA" id="ARBA00022763"/>
    </source>
</evidence>